<dbReference type="Gene3D" id="1.10.1200.10">
    <property type="entry name" value="ACP-like"/>
    <property type="match status" value="1"/>
</dbReference>
<evidence type="ECO:0008006" key="3">
    <source>
        <dbReference type="Google" id="ProtNLM"/>
    </source>
</evidence>
<protein>
    <recommendedName>
        <fullName evidence="3">Acyl carrier protein</fullName>
    </recommendedName>
</protein>
<comment type="caution">
    <text evidence="1">The sequence shown here is derived from an EMBL/GenBank/DDBJ whole genome shotgun (WGS) entry which is preliminary data.</text>
</comment>
<dbReference type="InterPro" id="IPR036736">
    <property type="entry name" value="ACP-like_sf"/>
</dbReference>
<evidence type="ECO:0000313" key="1">
    <source>
        <dbReference type="EMBL" id="OPA75844.1"/>
    </source>
</evidence>
<gene>
    <name evidence="1" type="ORF">BFG04_05200</name>
</gene>
<dbReference type="AlphaFoldDB" id="A0AAX0L8U4"/>
<reference evidence="1 2" key="1">
    <citation type="submission" date="2016-08" db="EMBL/GenBank/DDBJ databases">
        <title>Campylobacter species from sea mammals.</title>
        <authorList>
            <person name="Gilbert M.J."/>
            <person name="Byrne B.A."/>
            <person name="Zomer A.L."/>
            <person name="Wagenaar J.A."/>
        </authorList>
    </citation>
    <scope>NUCLEOTIDE SEQUENCE [LARGE SCALE GENOMIC DNA]</scope>
    <source>
        <strain evidence="1 2">1105248</strain>
    </source>
</reference>
<proteinExistence type="predicted"/>
<dbReference type="RefSeq" id="WP_078398166.1">
    <property type="nucleotide sequence ID" value="NZ_MCRK01000041.1"/>
</dbReference>
<sequence length="76" mass="9014">MKEIINILKKINNTIDYEKEINMVERGLFSSFDILQCITEIEEEFNIQIPPEYINHDNFSSAQNIHKMIENIKSKI</sequence>
<dbReference type="SUPFAM" id="SSF47336">
    <property type="entry name" value="ACP-like"/>
    <property type="match status" value="1"/>
</dbReference>
<name>A0AAX0L8U4_9BACT</name>
<dbReference type="Proteomes" id="UP000189728">
    <property type="component" value="Unassembled WGS sequence"/>
</dbReference>
<dbReference type="EMBL" id="MCRK01000041">
    <property type="protein sequence ID" value="OPA75844.1"/>
    <property type="molecule type" value="Genomic_DNA"/>
</dbReference>
<evidence type="ECO:0000313" key="2">
    <source>
        <dbReference type="Proteomes" id="UP000189728"/>
    </source>
</evidence>
<accession>A0AAX0L8U4</accession>
<organism evidence="1 2">
    <name type="scientific">Campylobacter pinnipediorum subsp. pinnipediorum</name>
    <dbReference type="NCBI Taxonomy" id="1660067"/>
    <lineage>
        <taxon>Bacteria</taxon>
        <taxon>Pseudomonadati</taxon>
        <taxon>Campylobacterota</taxon>
        <taxon>Epsilonproteobacteria</taxon>
        <taxon>Campylobacterales</taxon>
        <taxon>Campylobacteraceae</taxon>
        <taxon>Campylobacter</taxon>
    </lineage>
</organism>